<feature type="transmembrane region" description="Helical" evidence="7">
    <location>
        <begin position="12"/>
        <end position="30"/>
    </location>
</feature>
<dbReference type="GO" id="GO:0055085">
    <property type="term" value="P:transmembrane transport"/>
    <property type="evidence" value="ECO:0007669"/>
    <property type="project" value="InterPro"/>
</dbReference>
<feature type="domain" description="ABC transmembrane type-1" evidence="8">
    <location>
        <begin position="99"/>
        <end position="304"/>
    </location>
</feature>
<dbReference type="PANTHER" id="PTHR43163:SF3">
    <property type="entry name" value="PEPTIDE ABC TRANSPORTER PERMEASE PROTEIN"/>
    <property type="match status" value="1"/>
</dbReference>
<gene>
    <name evidence="9" type="ORF">EDC26_101348</name>
</gene>
<dbReference type="InterPro" id="IPR000515">
    <property type="entry name" value="MetI-like"/>
</dbReference>
<dbReference type="CDD" id="cd06261">
    <property type="entry name" value="TM_PBP2"/>
    <property type="match status" value="1"/>
</dbReference>
<accession>A0A4R3MC44</accession>
<keyword evidence="6 7" id="KW-0472">Membrane</keyword>
<comment type="subcellular location">
    <subcellularLocation>
        <location evidence="1 7">Cell membrane</location>
        <topology evidence="1 7">Multi-pass membrane protein</topology>
    </subcellularLocation>
</comment>
<keyword evidence="2 7" id="KW-0813">Transport</keyword>
<dbReference type="OrthoDB" id="9803623at2"/>
<dbReference type="InterPro" id="IPR045621">
    <property type="entry name" value="BPD_transp_1_N"/>
</dbReference>
<comment type="caution">
    <text evidence="9">The sequence shown here is derived from an EMBL/GenBank/DDBJ whole genome shotgun (WGS) entry which is preliminary data.</text>
</comment>
<dbReference type="AlphaFoldDB" id="A0A4R3MC44"/>
<keyword evidence="4 7" id="KW-0812">Transmembrane</keyword>
<dbReference type="PANTHER" id="PTHR43163">
    <property type="entry name" value="DIPEPTIDE TRANSPORT SYSTEM PERMEASE PROTEIN DPPB-RELATED"/>
    <property type="match status" value="1"/>
</dbReference>
<feature type="transmembrane region" description="Helical" evidence="7">
    <location>
        <begin position="181"/>
        <end position="201"/>
    </location>
</feature>
<evidence type="ECO:0000256" key="4">
    <source>
        <dbReference type="ARBA" id="ARBA00022692"/>
    </source>
</evidence>
<keyword evidence="5 7" id="KW-1133">Transmembrane helix</keyword>
<dbReference type="RefSeq" id="WP_132579517.1">
    <property type="nucleotide sequence ID" value="NZ_SMAJ01000001.1"/>
</dbReference>
<dbReference type="GO" id="GO:0005886">
    <property type="term" value="C:plasma membrane"/>
    <property type="evidence" value="ECO:0007669"/>
    <property type="project" value="UniProtKB-SubCell"/>
</dbReference>
<comment type="similarity">
    <text evidence="7">Belongs to the binding-protein-dependent transport system permease family.</text>
</comment>
<dbReference type="Gene3D" id="1.10.3720.10">
    <property type="entry name" value="MetI-like"/>
    <property type="match status" value="1"/>
</dbReference>
<feature type="transmembrane region" description="Helical" evidence="7">
    <location>
        <begin position="102"/>
        <end position="123"/>
    </location>
</feature>
<evidence type="ECO:0000259" key="8">
    <source>
        <dbReference type="PROSITE" id="PS50928"/>
    </source>
</evidence>
<dbReference type="InterPro" id="IPR035906">
    <property type="entry name" value="MetI-like_sf"/>
</dbReference>
<evidence type="ECO:0000313" key="10">
    <source>
        <dbReference type="Proteomes" id="UP000295525"/>
    </source>
</evidence>
<evidence type="ECO:0000256" key="1">
    <source>
        <dbReference type="ARBA" id="ARBA00004651"/>
    </source>
</evidence>
<organism evidence="9 10">
    <name type="scientific">Paralcaligenes ureilyticus</name>
    <dbReference type="NCBI Taxonomy" id="627131"/>
    <lineage>
        <taxon>Bacteria</taxon>
        <taxon>Pseudomonadati</taxon>
        <taxon>Pseudomonadota</taxon>
        <taxon>Betaproteobacteria</taxon>
        <taxon>Burkholderiales</taxon>
        <taxon>Alcaligenaceae</taxon>
        <taxon>Paralcaligenes</taxon>
    </lineage>
</organism>
<reference evidence="9 10" key="1">
    <citation type="submission" date="2019-03" db="EMBL/GenBank/DDBJ databases">
        <title>Genomic Encyclopedia of Type Strains, Phase IV (KMG-IV): sequencing the most valuable type-strain genomes for metagenomic binning, comparative biology and taxonomic classification.</title>
        <authorList>
            <person name="Goeker M."/>
        </authorList>
    </citation>
    <scope>NUCLEOTIDE SEQUENCE [LARGE SCALE GENOMIC DNA]</scope>
    <source>
        <strain evidence="9 10">DSM 24591</strain>
    </source>
</reference>
<evidence type="ECO:0000256" key="6">
    <source>
        <dbReference type="ARBA" id="ARBA00023136"/>
    </source>
</evidence>
<dbReference type="SUPFAM" id="SSF161098">
    <property type="entry name" value="MetI-like"/>
    <property type="match status" value="1"/>
</dbReference>
<evidence type="ECO:0000256" key="5">
    <source>
        <dbReference type="ARBA" id="ARBA00022989"/>
    </source>
</evidence>
<feature type="transmembrane region" description="Helical" evidence="7">
    <location>
        <begin position="285"/>
        <end position="310"/>
    </location>
</feature>
<dbReference type="Pfam" id="PF19300">
    <property type="entry name" value="BPD_transp_1_N"/>
    <property type="match status" value="1"/>
</dbReference>
<sequence>MNGTISRLVLNRIGLGVLTLFLVSLGVFVITNLLPGDAAQTALGQAATPATVAALRLQFGLDQPAPLRYMHWLIGLLSGNPGFSLVNSLPVASLIAGRLPSSLLLAGITTAVSVPIALVLGITTAMYKGSAYDRIINVGTISLVSVPEFLVATIAVLIFAVKLGWLSALSHTADIHSVGEFLKIYAMPVMTLCCVIVAQMARMTRAAIIDQLSSSYVEMAALKGGSPTRIVLLHALPNAIGPIANAIALSLSYLLGGVIIVESIFNYPGIATLMIDAVSTRDMPLIQACAMIFCLAYLLLVMVADICAIVSNPKLRNR</sequence>
<dbReference type="PROSITE" id="PS50928">
    <property type="entry name" value="ABC_TM1"/>
    <property type="match status" value="1"/>
</dbReference>
<evidence type="ECO:0000313" key="9">
    <source>
        <dbReference type="EMBL" id="TCT11120.1"/>
    </source>
</evidence>
<dbReference type="EMBL" id="SMAJ01000001">
    <property type="protein sequence ID" value="TCT11120.1"/>
    <property type="molecule type" value="Genomic_DNA"/>
</dbReference>
<evidence type="ECO:0000256" key="3">
    <source>
        <dbReference type="ARBA" id="ARBA00022475"/>
    </source>
</evidence>
<evidence type="ECO:0000256" key="2">
    <source>
        <dbReference type="ARBA" id="ARBA00022448"/>
    </source>
</evidence>
<feature type="transmembrane region" description="Helical" evidence="7">
    <location>
        <begin position="243"/>
        <end position="265"/>
    </location>
</feature>
<dbReference type="Proteomes" id="UP000295525">
    <property type="component" value="Unassembled WGS sequence"/>
</dbReference>
<proteinExistence type="inferred from homology"/>
<keyword evidence="10" id="KW-1185">Reference proteome</keyword>
<keyword evidence="3" id="KW-1003">Cell membrane</keyword>
<evidence type="ECO:0000256" key="7">
    <source>
        <dbReference type="RuleBase" id="RU363032"/>
    </source>
</evidence>
<feature type="transmembrane region" description="Helical" evidence="7">
    <location>
        <begin position="135"/>
        <end position="161"/>
    </location>
</feature>
<protein>
    <submittedName>
        <fullName evidence="9">Peptide/nickel transport system permease protein</fullName>
    </submittedName>
</protein>
<dbReference type="Pfam" id="PF00528">
    <property type="entry name" value="BPD_transp_1"/>
    <property type="match status" value="1"/>
</dbReference>
<name>A0A4R3MC44_9BURK</name>